<dbReference type="EMBL" id="CP020918">
    <property type="protein sequence ID" value="AWG23529.1"/>
    <property type="molecule type" value="Genomic_DNA"/>
</dbReference>
<evidence type="ECO:0000313" key="6">
    <source>
        <dbReference type="EMBL" id="AWG23529.1"/>
    </source>
</evidence>
<dbReference type="AlphaFoldDB" id="A0A2S1LIG8"/>
<name>A0A2S1LIG8_9FLAO</name>
<protein>
    <submittedName>
        <fullName evidence="6">Heavy metal transporter</fullName>
    </submittedName>
</protein>
<dbReference type="Pfam" id="PF25954">
    <property type="entry name" value="Beta-barrel_RND_2"/>
    <property type="match status" value="1"/>
</dbReference>
<dbReference type="InterPro" id="IPR058649">
    <property type="entry name" value="CzcB_C"/>
</dbReference>
<dbReference type="GO" id="GO:0015679">
    <property type="term" value="P:plasma membrane copper ion transport"/>
    <property type="evidence" value="ECO:0007669"/>
    <property type="project" value="TreeGrafter"/>
</dbReference>
<dbReference type="Pfam" id="PF25975">
    <property type="entry name" value="CzcB_C"/>
    <property type="match status" value="1"/>
</dbReference>
<proteinExistence type="predicted"/>
<dbReference type="InterPro" id="IPR045800">
    <property type="entry name" value="HMBD"/>
</dbReference>
<evidence type="ECO:0000313" key="7">
    <source>
        <dbReference type="Proteomes" id="UP000244527"/>
    </source>
</evidence>
<dbReference type="Gene3D" id="2.40.420.20">
    <property type="match status" value="1"/>
</dbReference>
<feature type="domain" description="CusB-like barrel-sandwich hybrid" evidence="3">
    <location>
        <begin position="115"/>
        <end position="212"/>
    </location>
</feature>
<sequence>MLIVLIALVGFGVYYFVSNSNEHGTHSHNEEIYTCSMHPQIIKHEPGKCPICGMDLIQKVTEDQPVDSNAIAALLQPANGFVVGDFETTTVKDTVIASTVNLPGTVTYNPNSSVNVAARISGRIEKMYVHRKFQRVTKGQKLFDLYSPELQTEQQNFIYLIANDAQNATIIKAVKQKLLLYGMSTSQVNALATAKKLNPVVSIYSPANGIVDGTENSDSQNQTRQQTSATEVLRLKEGDYVTKGAVVFKLVNTEKVWAVFNVIQGYNSLVKINQSIQIKSELDANEVVNAKVNFVETQLDPKEKTNRIRVYLDNEKLKYPIGLRLEGSMETNPQKGLWLQKESLVSLGNKKVVFVKKGEGFQAIKITTGLEINGFLQVLDGVVVGDRLAQNAQYLIDSGSFIKTK</sequence>
<evidence type="ECO:0000259" key="2">
    <source>
        <dbReference type="Pfam" id="PF19335"/>
    </source>
</evidence>
<organism evidence="6 7">
    <name type="scientific">Flavobacterium faecale</name>
    <dbReference type="NCBI Taxonomy" id="1355330"/>
    <lineage>
        <taxon>Bacteria</taxon>
        <taxon>Pseudomonadati</taxon>
        <taxon>Bacteroidota</taxon>
        <taxon>Flavobacteriia</taxon>
        <taxon>Flavobacteriales</taxon>
        <taxon>Flavobacteriaceae</taxon>
        <taxon>Flavobacterium</taxon>
    </lineage>
</organism>
<evidence type="ECO:0000259" key="5">
    <source>
        <dbReference type="Pfam" id="PF25975"/>
    </source>
</evidence>
<dbReference type="Gene3D" id="2.40.50.100">
    <property type="match status" value="1"/>
</dbReference>
<keyword evidence="7" id="KW-1185">Reference proteome</keyword>
<dbReference type="InterPro" id="IPR058790">
    <property type="entry name" value="BSH_CusB"/>
</dbReference>
<keyword evidence="1" id="KW-0813">Transport</keyword>
<dbReference type="Proteomes" id="UP000244527">
    <property type="component" value="Chromosome"/>
</dbReference>
<dbReference type="KEGG" id="ffa:FFWV33_01565"/>
<dbReference type="GO" id="GO:0046872">
    <property type="term" value="F:metal ion binding"/>
    <property type="evidence" value="ECO:0007669"/>
    <property type="project" value="InterPro"/>
</dbReference>
<dbReference type="GO" id="GO:0060003">
    <property type="term" value="P:copper ion export"/>
    <property type="evidence" value="ECO:0007669"/>
    <property type="project" value="TreeGrafter"/>
</dbReference>
<dbReference type="InterPro" id="IPR058792">
    <property type="entry name" value="Beta-barrel_RND_2"/>
</dbReference>
<dbReference type="PANTHER" id="PTHR30097">
    <property type="entry name" value="CATION EFFLUX SYSTEM PROTEIN CUSB"/>
    <property type="match status" value="1"/>
</dbReference>
<dbReference type="Pfam" id="PF25919">
    <property type="entry name" value="BSH_CusB"/>
    <property type="match status" value="1"/>
</dbReference>
<dbReference type="GO" id="GO:0030313">
    <property type="term" value="C:cell envelope"/>
    <property type="evidence" value="ECO:0007669"/>
    <property type="project" value="TreeGrafter"/>
</dbReference>
<evidence type="ECO:0000259" key="4">
    <source>
        <dbReference type="Pfam" id="PF25954"/>
    </source>
</evidence>
<gene>
    <name evidence="6" type="ORF">FFWV33_01565</name>
</gene>
<reference evidence="6 7" key="1">
    <citation type="submission" date="2017-04" db="EMBL/GenBank/DDBJ databases">
        <title>Compelte genome sequence of WV33.</title>
        <authorList>
            <person name="Lee P.C."/>
        </authorList>
    </citation>
    <scope>NUCLEOTIDE SEQUENCE [LARGE SCALE GENOMIC DNA]</scope>
    <source>
        <strain evidence="6 7">WV33</strain>
    </source>
</reference>
<dbReference type="Gene3D" id="2.40.30.170">
    <property type="match status" value="1"/>
</dbReference>
<evidence type="ECO:0000259" key="3">
    <source>
        <dbReference type="Pfam" id="PF25919"/>
    </source>
</evidence>
<evidence type="ECO:0000256" key="1">
    <source>
        <dbReference type="ARBA" id="ARBA00022448"/>
    </source>
</evidence>
<dbReference type="PANTHER" id="PTHR30097:SF4">
    <property type="entry name" value="SLR6042 PROTEIN"/>
    <property type="match status" value="1"/>
</dbReference>
<feature type="domain" description="CzcB-like C-terminal circularly permuted SH3-like" evidence="5">
    <location>
        <begin position="340"/>
        <end position="395"/>
    </location>
</feature>
<accession>A0A2S1LIG8</accession>
<dbReference type="OrthoDB" id="9806939at2"/>
<dbReference type="InterPro" id="IPR051909">
    <property type="entry name" value="MFP_Cation_Efflux"/>
</dbReference>
<dbReference type="Pfam" id="PF19335">
    <property type="entry name" value="HMBD"/>
    <property type="match status" value="1"/>
</dbReference>
<feature type="domain" description="CusB-like beta-barrel" evidence="4">
    <location>
        <begin position="255"/>
        <end position="318"/>
    </location>
</feature>
<feature type="domain" description="Heavy metal binding" evidence="2">
    <location>
        <begin position="33"/>
        <end position="59"/>
    </location>
</feature>